<comment type="similarity">
    <text evidence="1">Belongs to the peptidase S12 family.</text>
</comment>
<evidence type="ECO:0000256" key="2">
    <source>
        <dbReference type="SAM" id="SignalP"/>
    </source>
</evidence>
<dbReference type="PANTHER" id="PTHR46825">
    <property type="entry name" value="D-ALANYL-D-ALANINE-CARBOXYPEPTIDASE/ENDOPEPTIDASE AMPH"/>
    <property type="match status" value="1"/>
</dbReference>
<comment type="caution">
    <text evidence="4">The sequence shown here is derived from an EMBL/GenBank/DDBJ whole genome shotgun (WGS) entry which is preliminary data.</text>
</comment>
<sequence length="697" mass="78962">MRLKALGSLLVFLPSLLRAQDDGGEQIYQRPTETHPSVGWYFDINGQEHGRRAKELRINGYRPMSLSAYGNPGETRYAMTWVNEGKENYDWQMAWGLDLKRFNKWVKEWELKGFRMTAISANGPADSAEFHGIMVAHPHVIKWGHDCDIKDIDAYMANKDSNGQARVVSFRMYGEAEDRRYCVVLHENEGYERWALEHTKEGLMPDQSWSSEFNYPHVTRQFLRPSKLFMSDDGVITPLVTDMSTGGWSAAIRLNNTELYNMIKAQGAQWFLPMDIQGGAGLGKKQFNAIFAERLRYLPRKWRAKGEVASFRNNKQGKEGLDKIMKNFMKENGIRQAQVAIGARGHVLAERSYTWAETTYGTVSRDDKFLLGGVSKMFLYPAVKWCVKNMLLDYDTPVYGLLGYHNPFDRRAEDITIQHLLDHTAGYDRKESGEAAFQFREAAMQLPSKGKKPATLDDLIRYKLEKKLDYNPGERMVHSHYGSMLLGHVIANLTEMPYVEFLKKHILDGLDMDVFATDATAHLKDKINPDGLQVGVDARFPADKQYVPGVYGGDGAVKEECAAAFSLRASASTLVKFAGKHSVARMGHRRSGYRRGGVEGGYAFVESYGEDFDWAVVFNTREFASKDAVLGLVDKMHQLMDYTLSEKRYGPHMLECNPGDKILKMGYPGLAGITPEDLGYLPDCTKEQIDKILRDGK</sequence>
<dbReference type="InterPro" id="IPR012338">
    <property type="entry name" value="Beta-lactam/transpept-like"/>
</dbReference>
<dbReference type="InterPro" id="IPR049511">
    <property type="entry name" value="PGH-like_rpt"/>
</dbReference>
<dbReference type="PANTHER" id="PTHR46825:SF9">
    <property type="entry name" value="BETA-LACTAMASE-RELATED DOMAIN-CONTAINING PROTEIN"/>
    <property type="match status" value="1"/>
</dbReference>
<reference evidence="4" key="1">
    <citation type="submission" date="2022-09" db="EMBL/GenBank/DDBJ databases">
        <title>Fusarium specimens isolated from Avocado Roots.</title>
        <authorList>
            <person name="Stajich J."/>
            <person name="Roper C."/>
            <person name="Heimlech-Rivalta G."/>
        </authorList>
    </citation>
    <scope>NUCLEOTIDE SEQUENCE</scope>
    <source>
        <strain evidence="4">CF00095</strain>
    </source>
</reference>
<feature type="chain" id="PRO_5046030184" description="Beta-lactamase-related domain-containing protein" evidence="2">
    <location>
        <begin position="20"/>
        <end position="697"/>
    </location>
</feature>
<dbReference type="EMBL" id="JAOQBH010000007">
    <property type="protein sequence ID" value="KAJ4133479.1"/>
    <property type="molecule type" value="Genomic_DNA"/>
</dbReference>
<keyword evidence="5" id="KW-1185">Reference proteome</keyword>
<dbReference type="InterPro" id="IPR050491">
    <property type="entry name" value="AmpC-like"/>
</dbReference>
<evidence type="ECO:0000313" key="4">
    <source>
        <dbReference type="EMBL" id="KAJ4133479.1"/>
    </source>
</evidence>
<evidence type="ECO:0000256" key="1">
    <source>
        <dbReference type="ARBA" id="ARBA00038215"/>
    </source>
</evidence>
<dbReference type="Pfam" id="PF17660">
    <property type="entry name" value="BTRD1"/>
    <property type="match status" value="2"/>
</dbReference>
<protein>
    <recommendedName>
        <fullName evidence="3">Beta-lactamase-related domain-containing protein</fullName>
    </recommendedName>
</protein>
<dbReference type="Gene3D" id="3.40.710.10">
    <property type="entry name" value="DD-peptidase/beta-lactamase superfamily"/>
    <property type="match status" value="1"/>
</dbReference>
<feature type="domain" description="Beta-lactamase-related" evidence="3">
    <location>
        <begin position="321"/>
        <end position="581"/>
    </location>
</feature>
<proteinExistence type="inferred from homology"/>
<dbReference type="SUPFAM" id="SSF56601">
    <property type="entry name" value="beta-lactamase/transpeptidase-like"/>
    <property type="match status" value="1"/>
</dbReference>
<feature type="signal peptide" evidence="2">
    <location>
        <begin position="1"/>
        <end position="19"/>
    </location>
</feature>
<dbReference type="Proteomes" id="UP001152024">
    <property type="component" value="Unassembled WGS sequence"/>
</dbReference>
<evidence type="ECO:0000313" key="5">
    <source>
        <dbReference type="Proteomes" id="UP001152024"/>
    </source>
</evidence>
<dbReference type="Pfam" id="PF00144">
    <property type="entry name" value="Beta-lactamase"/>
    <property type="match status" value="1"/>
</dbReference>
<dbReference type="InterPro" id="IPR001466">
    <property type="entry name" value="Beta-lactam-related"/>
</dbReference>
<evidence type="ECO:0000259" key="3">
    <source>
        <dbReference type="Pfam" id="PF00144"/>
    </source>
</evidence>
<name>A0ABQ8RE77_FUSEQ</name>
<accession>A0ABQ8RE77</accession>
<gene>
    <name evidence="4" type="ORF">NW768_005065</name>
</gene>
<organism evidence="4 5">
    <name type="scientific">Fusarium equiseti</name>
    <name type="common">Fusarium scirpi</name>
    <dbReference type="NCBI Taxonomy" id="61235"/>
    <lineage>
        <taxon>Eukaryota</taxon>
        <taxon>Fungi</taxon>
        <taxon>Dikarya</taxon>
        <taxon>Ascomycota</taxon>
        <taxon>Pezizomycotina</taxon>
        <taxon>Sordariomycetes</taxon>
        <taxon>Hypocreomycetidae</taxon>
        <taxon>Hypocreales</taxon>
        <taxon>Nectriaceae</taxon>
        <taxon>Fusarium</taxon>
        <taxon>Fusarium incarnatum-equiseti species complex</taxon>
    </lineage>
</organism>
<keyword evidence="2" id="KW-0732">Signal</keyword>